<dbReference type="Proteomes" id="UP000042958">
    <property type="component" value="Unassembled WGS sequence"/>
</dbReference>
<gene>
    <name evidence="2" type="ORF">PMG11_11178</name>
</gene>
<dbReference type="EMBL" id="CDHK01000020">
    <property type="protein sequence ID" value="CEJ62685.1"/>
    <property type="molecule type" value="Genomic_DNA"/>
</dbReference>
<dbReference type="OrthoDB" id="4356453at2759"/>
<name>A0A0F7U4M3_PENBI</name>
<dbReference type="AlphaFoldDB" id="A0A0F7U4M3"/>
<feature type="coiled-coil region" evidence="1">
    <location>
        <begin position="22"/>
        <end position="95"/>
    </location>
</feature>
<proteinExistence type="predicted"/>
<sequence>MTSGHDMNADFKIVHENCTTTIKSAEERHQRLAACLTDHQREASEAEQQIGAEWTQLNAKVRQITSEKQTAIDEVRKLREQNVLLQQRLDAINSDCQNHVTRDEVHMTLKELHSLSSTVTDKIGTKMNESQESQYVYFGTCLPGSDVAQDS</sequence>
<protein>
    <submittedName>
        <fullName evidence="2">Uncharacterized protein</fullName>
    </submittedName>
</protein>
<keyword evidence="3" id="KW-1185">Reference proteome</keyword>
<accession>A0A0F7U4M3</accession>
<keyword evidence="1" id="KW-0175">Coiled coil</keyword>
<reference evidence="3" key="1">
    <citation type="journal article" date="2015" name="Genome Announc.">
        <title>Draft genome sequence of the fungus Penicillium brasilianum MG11.</title>
        <authorList>
            <person name="Horn F."/>
            <person name="Linde J."/>
            <person name="Mattern D.J."/>
            <person name="Walther G."/>
            <person name="Guthke R."/>
            <person name="Brakhage A.A."/>
            <person name="Valiante V."/>
        </authorList>
    </citation>
    <scope>NUCLEOTIDE SEQUENCE [LARGE SCALE GENOMIC DNA]</scope>
    <source>
        <strain evidence="3">MG11</strain>
    </source>
</reference>
<organism evidence="2 3">
    <name type="scientific">Penicillium brasilianum</name>
    <dbReference type="NCBI Taxonomy" id="104259"/>
    <lineage>
        <taxon>Eukaryota</taxon>
        <taxon>Fungi</taxon>
        <taxon>Dikarya</taxon>
        <taxon>Ascomycota</taxon>
        <taxon>Pezizomycotina</taxon>
        <taxon>Eurotiomycetes</taxon>
        <taxon>Eurotiomycetidae</taxon>
        <taxon>Eurotiales</taxon>
        <taxon>Aspergillaceae</taxon>
        <taxon>Penicillium</taxon>
    </lineage>
</organism>
<evidence type="ECO:0000256" key="1">
    <source>
        <dbReference type="SAM" id="Coils"/>
    </source>
</evidence>
<evidence type="ECO:0000313" key="2">
    <source>
        <dbReference type="EMBL" id="CEJ62685.1"/>
    </source>
</evidence>
<evidence type="ECO:0000313" key="3">
    <source>
        <dbReference type="Proteomes" id="UP000042958"/>
    </source>
</evidence>